<dbReference type="InterPro" id="IPR021730">
    <property type="entry name" value="YdbH"/>
</dbReference>
<dbReference type="EMBL" id="SDQG01000017">
    <property type="protein sequence ID" value="TDM14275.1"/>
    <property type="molecule type" value="Genomic_DNA"/>
</dbReference>
<evidence type="ECO:0000313" key="1">
    <source>
        <dbReference type="EMBL" id="TDM14275.1"/>
    </source>
</evidence>
<dbReference type="AlphaFoldDB" id="A0A4R6BZX6"/>
<feature type="non-terminal residue" evidence="1">
    <location>
        <position position="1"/>
    </location>
</feature>
<feature type="non-terminal residue" evidence="1">
    <location>
        <position position="152"/>
    </location>
</feature>
<dbReference type="Proteomes" id="UP000294865">
    <property type="component" value="Unassembled WGS sequence"/>
</dbReference>
<comment type="caution">
    <text evidence="1">The sequence shown here is derived from an EMBL/GenBank/DDBJ whole genome shotgun (WGS) entry which is preliminary data.</text>
</comment>
<gene>
    <name evidence="1" type="ORF">ETI04_11335</name>
</gene>
<name>A0A4R6BZX6_9STAP</name>
<proteinExistence type="predicted"/>
<sequence length="152" mass="16538">LSTGFDKLQYGTMLVSKPRLVLDHPVRWSRDPENPTFSGALALNAGQTSFSGGSVLPPSVLTFSVDGTDPTVFRFKGNLHADDIGPVQVNGRWDGERLRGQAWWPKQSLTVFQPLIPPDWKMALRGGEMYAQLAFSAAPDQGFEAGGHGVLK</sequence>
<accession>A0A4R6BZX6</accession>
<reference evidence="1 2" key="1">
    <citation type="submission" date="2019-01" db="EMBL/GenBank/DDBJ databases">
        <title>Draft genome sequences of Macrococcus caseolyticus, Macrococcus canis, Macrococcus bohemicus and Macrococcus goetzii.</title>
        <authorList>
            <person name="Mazhar S."/>
            <person name="Altermann E."/>
            <person name="Hill C."/>
            <person name="Mcauliffe O."/>
        </authorList>
    </citation>
    <scope>NUCLEOTIDE SEQUENCE [LARGE SCALE GENOMIC DNA]</scope>
    <source>
        <strain evidence="1 2">DPC7162</strain>
    </source>
</reference>
<dbReference type="Pfam" id="PF11739">
    <property type="entry name" value="YdbH-like"/>
    <property type="match status" value="1"/>
</dbReference>
<organism evidence="1 2">
    <name type="scientific">Macrococcoides canis</name>
    <dbReference type="NCBI Taxonomy" id="1855823"/>
    <lineage>
        <taxon>Bacteria</taxon>
        <taxon>Bacillati</taxon>
        <taxon>Bacillota</taxon>
        <taxon>Bacilli</taxon>
        <taxon>Bacillales</taxon>
        <taxon>Staphylococcaceae</taxon>
        <taxon>Macrococcoides</taxon>
    </lineage>
</organism>
<protein>
    <submittedName>
        <fullName evidence="1">Uncharacterized protein</fullName>
    </submittedName>
</protein>
<evidence type="ECO:0000313" key="2">
    <source>
        <dbReference type="Proteomes" id="UP000294865"/>
    </source>
</evidence>